<dbReference type="SMART" id="SM00046">
    <property type="entry name" value="DAGKc"/>
    <property type="match status" value="1"/>
</dbReference>
<dbReference type="Pfam" id="PF19279">
    <property type="entry name" value="YegS_C"/>
    <property type="match status" value="1"/>
</dbReference>
<dbReference type="PANTHER" id="PTHR12358:SF106">
    <property type="entry name" value="LIPID KINASE YEGS"/>
    <property type="match status" value="1"/>
</dbReference>
<accession>A0A9X1PH46</accession>
<keyword evidence="4" id="KW-0067">ATP-binding</keyword>
<evidence type="ECO:0000256" key="3">
    <source>
        <dbReference type="ARBA" id="ARBA00022777"/>
    </source>
</evidence>
<dbReference type="Gene3D" id="2.60.200.40">
    <property type="match status" value="1"/>
</dbReference>
<dbReference type="InterPro" id="IPR016064">
    <property type="entry name" value="NAD/diacylglycerol_kinase_sf"/>
</dbReference>
<evidence type="ECO:0000256" key="4">
    <source>
        <dbReference type="ARBA" id="ARBA00022840"/>
    </source>
</evidence>
<feature type="domain" description="DAGKc" evidence="5">
    <location>
        <begin position="1"/>
        <end position="135"/>
    </location>
</feature>
<sequence length="292" mass="32366">MNKPSYLFILNPNSGTSIGKHVGEVQKTIELFAQKNGAEAQILFTEERAHATTLVKENLGLQPWKAIVAVGGDGTVNEIAQPLVDTDQPIGIIPLGSGNGLARHLGIPLTLEASLKRLFEGKIITIDSAQINDIPFFCTAGMGFDAYVGHLFSQQNQRGLATYINVSFQSYWRYKPQRFKLNGVETNAFSLSFANAGQFGNNAWVAPQASLQDGLLDLCVIKPFPKWYGTSLAYQLFTKQMKASRYIDYQHMTEAVIETQAPPMIHYDGEPFQLDTTRIEVKIKPQSLRVIV</sequence>
<evidence type="ECO:0000313" key="6">
    <source>
        <dbReference type="EMBL" id="MCF0043605.1"/>
    </source>
</evidence>
<dbReference type="InterPro" id="IPR017438">
    <property type="entry name" value="ATP-NAD_kinase_N"/>
</dbReference>
<keyword evidence="7" id="KW-1185">Reference proteome</keyword>
<dbReference type="Pfam" id="PF00781">
    <property type="entry name" value="DAGK_cat"/>
    <property type="match status" value="1"/>
</dbReference>
<dbReference type="Gene3D" id="3.40.50.10330">
    <property type="entry name" value="Probable inorganic polyphosphate/atp-NAD kinase, domain 1"/>
    <property type="match status" value="1"/>
</dbReference>
<dbReference type="PANTHER" id="PTHR12358">
    <property type="entry name" value="SPHINGOSINE KINASE"/>
    <property type="match status" value="1"/>
</dbReference>
<dbReference type="InterPro" id="IPR045540">
    <property type="entry name" value="YegS/DAGK_C"/>
</dbReference>
<reference evidence="6" key="1">
    <citation type="submission" date="2021-12" db="EMBL/GenBank/DDBJ databases">
        <title>Novel species in genus Dyadobacter.</title>
        <authorList>
            <person name="Ma C."/>
        </authorList>
    </citation>
    <scope>NUCLEOTIDE SEQUENCE</scope>
    <source>
        <strain evidence="6">CY399</strain>
    </source>
</reference>
<dbReference type="RefSeq" id="WP_234616336.1">
    <property type="nucleotide sequence ID" value="NZ_CP098806.1"/>
</dbReference>
<dbReference type="EMBL" id="JAJTTA010000008">
    <property type="protein sequence ID" value="MCF0043605.1"/>
    <property type="molecule type" value="Genomic_DNA"/>
</dbReference>
<dbReference type="GO" id="GO:0005886">
    <property type="term" value="C:plasma membrane"/>
    <property type="evidence" value="ECO:0007669"/>
    <property type="project" value="TreeGrafter"/>
</dbReference>
<dbReference type="PROSITE" id="PS50146">
    <property type="entry name" value="DAGK"/>
    <property type="match status" value="1"/>
</dbReference>
<evidence type="ECO:0000313" key="7">
    <source>
        <dbReference type="Proteomes" id="UP001139700"/>
    </source>
</evidence>
<dbReference type="AlphaFoldDB" id="A0A9X1PH46"/>
<dbReference type="GO" id="GO:0005524">
    <property type="term" value="F:ATP binding"/>
    <property type="evidence" value="ECO:0007669"/>
    <property type="project" value="UniProtKB-KW"/>
</dbReference>
<dbReference type="Proteomes" id="UP001139700">
    <property type="component" value="Unassembled WGS sequence"/>
</dbReference>
<dbReference type="InterPro" id="IPR001206">
    <property type="entry name" value="Diacylglycerol_kinase_cat_dom"/>
</dbReference>
<dbReference type="GO" id="GO:0016301">
    <property type="term" value="F:kinase activity"/>
    <property type="evidence" value="ECO:0007669"/>
    <property type="project" value="UniProtKB-KW"/>
</dbReference>
<evidence type="ECO:0000259" key="5">
    <source>
        <dbReference type="PROSITE" id="PS50146"/>
    </source>
</evidence>
<proteinExistence type="predicted"/>
<keyword evidence="1" id="KW-0808">Transferase</keyword>
<keyword evidence="3 6" id="KW-0418">Kinase</keyword>
<evidence type="ECO:0000256" key="1">
    <source>
        <dbReference type="ARBA" id="ARBA00022679"/>
    </source>
</evidence>
<dbReference type="InterPro" id="IPR050187">
    <property type="entry name" value="Lipid_Phosphate_FormReg"/>
</dbReference>
<organism evidence="6 7">
    <name type="scientific">Dyadobacter fanqingshengii</name>
    <dbReference type="NCBI Taxonomy" id="2906443"/>
    <lineage>
        <taxon>Bacteria</taxon>
        <taxon>Pseudomonadati</taxon>
        <taxon>Bacteroidota</taxon>
        <taxon>Cytophagia</taxon>
        <taxon>Cytophagales</taxon>
        <taxon>Spirosomataceae</taxon>
        <taxon>Dyadobacter</taxon>
    </lineage>
</organism>
<protein>
    <submittedName>
        <fullName evidence="6">Diacylglycerol kinase family lipid kinase</fullName>
    </submittedName>
</protein>
<evidence type="ECO:0000256" key="2">
    <source>
        <dbReference type="ARBA" id="ARBA00022741"/>
    </source>
</evidence>
<dbReference type="SUPFAM" id="SSF111331">
    <property type="entry name" value="NAD kinase/diacylglycerol kinase-like"/>
    <property type="match status" value="1"/>
</dbReference>
<name>A0A9X1PH46_9BACT</name>
<keyword evidence="2" id="KW-0547">Nucleotide-binding</keyword>
<gene>
    <name evidence="6" type="ORF">LXM24_26100</name>
</gene>
<comment type="caution">
    <text evidence="6">The sequence shown here is derived from an EMBL/GenBank/DDBJ whole genome shotgun (WGS) entry which is preliminary data.</text>
</comment>